<protein>
    <submittedName>
        <fullName evidence="1">Uncharacterized protein</fullName>
    </submittedName>
</protein>
<accession>A0ABN9U5R8</accession>
<keyword evidence="2" id="KW-1185">Reference proteome</keyword>
<reference evidence="1" key="1">
    <citation type="submission" date="2023-10" db="EMBL/GenBank/DDBJ databases">
        <authorList>
            <person name="Chen Y."/>
            <person name="Shah S."/>
            <person name="Dougan E. K."/>
            <person name="Thang M."/>
            <person name="Chan C."/>
        </authorList>
    </citation>
    <scope>NUCLEOTIDE SEQUENCE [LARGE SCALE GENOMIC DNA]</scope>
</reference>
<dbReference type="Proteomes" id="UP001189429">
    <property type="component" value="Unassembled WGS sequence"/>
</dbReference>
<proteinExistence type="predicted"/>
<name>A0ABN9U5R8_9DINO</name>
<feature type="non-terminal residue" evidence="1">
    <location>
        <position position="1"/>
    </location>
</feature>
<comment type="caution">
    <text evidence="1">The sequence shown here is derived from an EMBL/GenBank/DDBJ whole genome shotgun (WGS) entry which is preliminary data.</text>
</comment>
<feature type="non-terminal residue" evidence="1">
    <location>
        <position position="118"/>
    </location>
</feature>
<evidence type="ECO:0000313" key="2">
    <source>
        <dbReference type="Proteomes" id="UP001189429"/>
    </source>
</evidence>
<organism evidence="1 2">
    <name type="scientific">Prorocentrum cordatum</name>
    <dbReference type="NCBI Taxonomy" id="2364126"/>
    <lineage>
        <taxon>Eukaryota</taxon>
        <taxon>Sar</taxon>
        <taxon>Alveolata</taxon>
        <taxon>Dinophyceae</taxon>
        <taxon>Prorocentrales</taxon>
        <taxon>Prorocentraceae</taxon>
        <taxon>Prorocentrum</taxon>
    </lineage>
</organism>
<dbReference type="EMBL" id="CAUYUJ010015421">
    <property type="protein sequence ID" value="CAK0853731.1"/>
    <property type="molecule type" value="Genomic_DNA"/>
</dbReference>
<evidence type="ECO:0000313" key="1">
    <source>
        <dbReference type="EMBL" id="CAK0853731.1"/>
    </source>
</evidence>
<sequence>VRGADHVWGGCALQPLLGWLRSDVLRLRVLRAQPGGRVPVVGRLPAGVDALGGQPVRLPEHLQGHGHARRPETQAAVLGHHRRGRFSNGVLRRRGAAGAQLRLDALCAGTVPDLHGRQ</sequence>
<gene>
    <name evidence="1" type="ORF">PCOR1329_LOCUS45102</name>
</gene>